<dbReference type="EMBL" id="JAHUZE010000009">
    <property type="protein sequence ID" value="MBV7381103.1"/>
    <property type="molecule type" value="Genomic_DNA"/>
</dbReference>
<reference evidence="1 2" key="1">
    <citation type="submission" date="2021-05" db="EMBL/GenBank/DDBJ databases">
        <title>Culturable bacteria isolated from Daya Bay.</title>
        <authorList>
            <person name="Zheng W."/>
            <person name="Yu S."/>
            <person name="Huang Y."/>
        </authorList>
    </citation>
    <scope>NUCLEOTIDE SEQUENCE [LARGE SCALE GENOMIC DNA]</scope>
    <source>
        <strain evidence="1 2">DP4N28-5</strain>
    </source>
</reference>
<dbReference type="Proteomes" id="UP000756530">
    <property type="component" value="Unassembled WGS sequence"/>
</dbReference>
<evidence type="ECO:0000313" key="2">
    <source>
        <dbReference type="Proteomes" id="UP000756530"/>
    </source>
</evidence>
<protein>
    <submittedName>
        <fullName evidence="1">Uncharacterized protein</fullName>
    </submittedName>
</protein>
<accession>A0ABS6T741</accession>
<name>A0ABS6T741_9RHOB</name>
<comment type="caution">
    <text evidence="1">The sequence shown here is derived from an EMBL/GenBank/DDBJ whole genome shotgun (WGS) entry which is preliminary data.</text>
</comment>
<keyword evidence="2" id="KW-1185">Reference proteome</keyword>
<evidence type="ECO:0000313" key="1">
    <source>
        <dbReference type="EMBL" id="MBV7381103.1"/>
    </source>
</evidence>
<proteinExistence type="predicted"/>
<dbReference type="RefSeq" id="WP_102855989.1">
    <property type="nucleotide sequence ID" value="NZ_JAHUZE010000009.1"/>
</dbReference>
<organism evidence="1 2">
    <name type="scientific">Maritimibacter dapengensis</name>
    <dbReference type="NCBI Taxonomy" id="2836868"/>
    <lineage>
        <taxon>Bacteria</taxon>
        <taxon>Pseudomonadati</taxon>
        <taxon>Pseudomonadota</taxon>
        <taxon>Alphaproteobacteria</taxon>
        <taxon>Rhodobacterales</taxon>
        <taxon>Roseobacteraceae</taxon>
        <taxon>Maritimibacter</taxon>
    </lineage>
</organism>
<gene>
    <name evidence="1" type="ORF">KJP28_19465</name>
</gene>
<sequence length="77" mass="8696">MKKAAIPIGGGQSIGQHFSEEVEPQEHALQKSEAILNARKLKEDKDNNESIFSFKRVTEDFLGREFDLLPIESSFMS</sequence>